<protein>
    <recommendedName>
        <fullName evidence="7">Iron-only hydrogenase system regulator</fullName>
    </recommendedName>
</protein>
<dbReference type="OMA" id="LTEYGCY"/>
<dbReference type="Proteomes" id="UP000478995">
    <property type="component" value="Unassembled WGS sequence"/>
</dbReference>
<dbReference type="EMBL" id="SWOY01000001">
    <property type="protein sequence ID" value="NFG16198.1"/>
    <property type="molecule type" value="Genomic_DNA"/>
</dbReference>
<dbReference type="InterPro" id="IPR045865">
    <property type="entry name" value="ACT-like_dom_sf"/>
</dbReference>
<dbReference type="Proteomes" id="UP000663464">
    <property type="component" value="Chromosome"/>
</dbReference>
<dbReference type="Gene3D" id="3.30.70.1150">
    <property type="entry name" value="ACT-like. Chain A, domain 2"/>
    <property type="match status" value="1"/>
</dbReference>
<name>A0A0A2HHN8_CLOBO</name>
<proteinExistence type="predicted"/>
<sequence length="82" mass="9095">MFSIMAIKISPRNEIAPKVQEILTRNGCIIKTRLGLHEATNDSCSKCGLILLELLNNKKEDIENLSKDLTSLDGVSVKLLEI</sequence>
<dbReference type="RefSeq" id="WP_003359091.1">
    <property type="nucleotide sequence ID" value="NZ_CP013246.1"/>
</dbReference>
<evidence type="ECO:0000313" key="5">
    <source>
        <dbReference type="Proteomes" id="UP000478995"/>
    </source>
</evidence>
<dbReference type="InterPro" id="IPR027271">
    <property type="entry name" value="Acetolactate_synth/TF_NikR_C"/>
</dbReference>
<dbReference type="SUPFAM" id="SSF55021">
    <property type="entry name" value="ACT-like"/>
    <property type="match status" value="1"/>
</dbReference>
<evidence type="ECO:0000313" key="1">
    <source>
        <dbReference type="EMBL" id="NEZ93050.1"/>
    </source>
</evidence>
<reference evidence="2 5" key="3">
    <citation type="submission" date="2019-04" db="EMBL/GenBank/DDBJ databases">
        <title>Genome sequencing of Clostridium botulinum Groups I-IV and Clostridium butyricum.</title>
        <authorList>
            <person name="Brunt J."/>
            <person name="Van Vliet A.H.M."/>
            <person name="Stringer S.C."/>
            <person name="Carter A.T."/>
            <person name="Peck M.W."/>
        </authorList>
    </citation>
    <scope>NUCLEOTIDE SEQUENCE [LARGE SCALE GENOMIC DNA]</scope>
    <source>
        <strain evidence="2 5">IFR 18/037</strain>
    </source>
</reference>
<evidence type="ECO:0000313" key="6">
    <source>
        <dbReference type="Proteomes" id="UP000663464"/>
    </source>
</evidence>
<reference evidence="3 6" key="1">
    <citation type="journal article" date="2014" name="J. Infect. Dis.">
        <title>Molecular characterization of a novel botulinum neurotoxin type H gene.</title>
        <authorList>
            <person name="Dover N."/>
            <person name="Barash J.R."/>
            <person name="Hill K.K."/>
            <person name="Xie G."/>
            <person name="Arnon S.S."/>
        </authorList>
    </citation>
    <scope>NUCLEOTIDE SEQUENCE [LARGE SCALE GENOMIC DNA]</scope>
    <source>
        <strain evidence="3 6">IBCA10-7060</strain>
    </source>
</reference>
<evidence type="ECO:0000313" key="4">
    <source>
        <dbReference type="Proteomes" id="UP000473887"/>
    </source>
</evidence>
<organism evidence="1 4">
    <name type="scientific">Clostridium botulinum</name>
    <dbReference type="NCBI Taxonomy" id="1491"/>
    <lineage>
        <taxon>Bacteria</taxon>
        <taxon>Bacillati</taxon>
        <taxon>Bacillota</taxon>
        <taxon>Clostridia</taxon>
        <taxon>Eubacteriales</taxon>
        <taxon>Clostridiaceae</taxon>
        <taxon>Clostridium</taxon>
    </lineage>
</organism>
<reference evidence="3" key="4">
    <citation type="submission" date="2021-02" db="EMBL/GenBank/DDBJ databases">
        <authorList>
            <person name="Dover N."/>
            <person name="Barash J.R."/>
            <person name="Bell J.M."/>
            <person name="Sylvester M.D."/>
            <person name="Arnon S."/>
        </authorList>
    </citation>
    <scope>NUCLEOTIDE SEQUENCE</scope>
    <source>
        <strain evidence="3">IBCA10-7060</strain>
    </source>
</reference>
<evidence type="ECO:0000313" key="3">
    <source>
        <dbReference type="EMBL" id="QRI55332.1"/>
    </source>
</evidence>
<reference evidence="1 4" key="2">
    <citation type="submission" date="2019-02" db="EMBL/GenBank/DDBJ databases">
        <title>Genome sequencing of Clostridium botulinum clinical isolates.</title>
        <authorList>
            <person name="Brunt J."/>
            <person name="Van Vliet A.H.M."/>
            <person name="Stringer S.C."/>
            <person name="Grant K.A."/>
            <person name="Carter A.C."/>
            <person name="Peck M.W."/>
        </authorList>
    </citation>
    <scope>NUCLEOTIDE SEQUENCE [LARGE SCALE GENOMIC DNA]</scope>
    <source>
        <strain evidence="1 4">H142660711</strain>
    </source>
</reference>
<dbReference type="Proteomes" id="UP000473887">
    <property type="component" value="Unassembled WGS sequence"/>
</dbReference>
<gene>
    <name evidence="1" type="ORF">EXM69_14140</name>
    <name evidence="2" type="ORF">FC794_05175</name>
    <name evidence="3" type="ORF">JQS73_09635</name>
</gene>
<accession>A0A0A2HHN8</accession>
<dbReference type="EMBL" id="SGKC01000030">
    <property type="protein sequence ID" value="NEZ93050.1"/>
    <property type="molecule type" value="Genomic_DNA"/>
</dbReference>
<dbReference type="EMBL" id="CP069280">
    <property type="protein sequence ID" value="QRI55332.1"/>
    <property type="molecule type" value="Genomic_DNA"/>
</dbReference>
<evidence type="ECO:0008006" key="7">
    <source>
        <dbReference type="Google" id="ProtNLM"/>
    </source>
</evidence>
<evidence type="ECO:0000313" key="2">
    <source>
        <dbReference type="EMBL" id="NFG16198.1"/>
    </source>
</evidence>
<dbReference type="AlphaFoldDB" id="A0A0A2HHN8"/>